<dbReference type="InterPro" id="IPR015300">
    <property type="entry name" value="DNA-bd_pseudobarrel_sf"/>
</dbReference>
<keyword evidence="8" id="KW-1185">Reference proteome</keyword>
<sequence>MAAIACPMCGLETVEFREAFKKRLSREDIQGSHGVYIPLNDVAKLSERMLANENEVSLLFYDVQNNPWEMRLHQSPQGKHFLTGGWRQFVRVKNLITEGGTVTFYALRCPSCMENIGYTIGVLKLLGKPIIV</sequence>
<dbReference type="CDD" id="cd10017">
    <property type="entry name" value="B3_DNA"/>
    <property type="match status" value="1"/>
</dbReference>
<evidence type="ECO:0000313" key="8">
    <source>
        <dbReference type="Proteomes" id="UP000516437"/>
    </source>
</evidence>
<organism evidence="7 8">
    <name type="scientific">Morella rubra</name>
    <name type="common">Chinese bayberry</name>
    <dbReference type="NCBI Taxonomy" id="262757"/>
    <lineage>
        <taxon>Eukaryota</taxon>
        <taxon>Viridiplantae</taxon>
        <taxon>Streptophyta</taxon>
        <taxon>Embryophyta</taxon>
        <taxon>Tracheophyta</taxon>
        <taxon>Spermatophyta</taxon>
        <taxon>Magnoliopsida</taxon>
        <taxon>eudicotyledons</taxon>
        <taxon>Gunneridae</taxon>
        <taxon>Pentapetalae</taxon>
        <taxon>rosids</taxon>
        <taxon>fabids</taxon>
        <taxon>Fagales</taxon>
        <taxon>Myricaceae</taxon>
        <taxon>Morella</taxon>
    </lineage>
</organism>
<dbReference type="Gene3D" id="2.40.330.10">
    <property type="entry name" value="DNA-binding pseudobarrel domain"/>
    <property type="match status" value="1"/>
</dbReference>
<evidence type="ECO:0000256" key="4">
    <source>
        <dbReference type="ARBA" id="ARBA00023163"/>
    </source>
</evidence>
<dbReference type="InterPro" id="IPR003340">
    <property type="entry name" value="B3_DNA-bd"/>
</dbReference>
<proteinExistence type="predicted"/>
<evidence type="ECO:0000256" key="5">
    <source>
        <dbReference type="ARBA" id="ARBA00023242"/>
    </source>
</evidence>
<gene>
    <name evidence="7" type="ORF">CJ030_MR8G002375</name>
</gene>
<keyword evidence="5" id="KW-0539">Nucleus</keyword>
<comment type="caution">
    <text evidence="7">The sequence shown here is derived from an EMBL/GenBank/DDBJ whole genome shotgun (WGS) entry which is preliminary data.</text>
</comment>
<dbReference type="SUPFAM" id="SSF101936">
    <property type="entry name" value="DNA-binding pseudobarrel domain"/>
    <property type="match status" value="1"/>
</dbReference>
<dbReference type="OrthoDB" id="1666376at2759"/>
<dbReference type="EMBL" id="RXIC02000026">
    <property type="protein sequence ID" value="KAB1202118.1"/>
    <property type="molecule type" value="Genomic_DNA"/>
</dbReference>
<protein>
    <recommendedName>
        <fullName evidence="6">TF-B3 domain-containing protein</fullName>
    </recommendedName>
</protein>
<evidence type="ECO:0000256" key="2">
    <source>
        <dbReference type="ARBA" id="ARBA00023015"/>
    </source>
</evidence>
<dbReference type="GO" id="GO:0003677">
    <property type="term" value="F:DNA binding"/>
    <property type="evidence" value="ECO:0007669"/>
    <property type="project" value="UniProtKB-KW"/>
</dbReference>
<evidence type="ECO:0000259" key="6">
    <source>
        <dbReference type="Pfam" id="PF02362"/>
    </source>
</evidence>
<evidence type="ECO:0000256" key="3">
    <source>
        <dbReference type="ARBA" id="ARBA00023125"/>
    </source>
</evidence>
<dbReference type="GO" id="GO:0005634">
    <property type="term" value="C:nucleus"/>
    <property type="evidence" value="ECO:0007669"/>
    <property type="project" value="UniProtKB-SubCell"/>
</dbReference>
<reference evidence="7 8" key="1">
    <citation type="journal article" date="2019" name="Plant Biotechnol. J.">
        <title>The red bayberry genome and genetic basis of sex determination.</title>
        <authorList>
            <person name="Jia H.M."/>
            <person name="Jia H.J."/>
            <person name="Cai Q.L."/>
            <person name="Wang Y."/>
            <person name="Zhao H.B."/>
            <person name="Yang W.F."/>
            <person name="Wang G.Y."/>
            <person name="Li Y.H."/>
            <person name="Zhan D.L."/>
            <person name="Shen Y.T."/>
            <person name="Niu Q.F."/>
            <person name="Chang L."/>
            <person name="Qiu J."/>
            <person name="Zhao L."/>
            <person name="Xie H.B."/>
            <person name="Fu W.Y."/>
            <person name="Jin J."/>
            <person name="Li X.W."/>
            <person name="Jiao Y."/>
            <person name="Zhou C.C."/>
            <person name="Tu T."/>
            <person name="Chai C.Y."/>
            <person name="Gao J.L."/>
            <person name="Fan L.J."/>
            <person name="van de Weg E."/>
            <person name="Wang J.Y."/>
            <person name="Gao Z.S."/>
        </authorList>
    </citation>
    <scope>NUCLEOTIDE SEQUENCE [LARGE SCALE GENOMIC DNA]</scope>
    <source>
        <tissue evidence="7">Leaves</tissue>
    </source>
</reference>
<evidence type="ECO:0000256" key="1">
    <source>
        <dbReference type="ARBA" id="ARBA00004123"/>
    </source>
</evidence>
<name>A0A6A1UQP3_9ROSI</name>
<accession>A0A6A1UQP3</accession>
<comment type="subcellular location">
    <subcellularLocation>
        <location evidence="1">Nucleus</location>
    </subcellularLocation>
</comment>
<keyword evidence="2" id="KW-0805">Transcription regulation</keyword>
<dbReference type="AlphaFoldDB" id="A0A6A1UQP3"/>
<feature type="domain" description="TF-B3" evidence="6">
    <location>
        <begin position="20"/>
        <end position="107"/>
    </location>
</feature>
<keyword evidence="4" id="KW-0804">Transcription</keyword>
<dbReference type="Pfam" id="PF02362">
    <property type="entry name" value="B3"/>
    <property type="match status" value="1"/>
</dbReference>
<keyword evidence="3" id="KW-0238">DNA-binding</keyword>
<dbReference type="Proteomes" id="UP000516437">
    <property type="component" value="Chromosome 8"/>
</dbReference>
<evidence type="ECO:0000313" key="7">
    <source>
        <dbReference type="EMBL" id="KAB1202118.1"/>
    </source>
</evidence>